<dbReference type="EMBL" id="ACKZ01000029">
    <property type="protein sequence ID" value="EEW36406.1"/>
    <property type="molecule type" value="Genomic_DNA"/>
</dbReference>
<dbReference type="GO" id="GO:0004180">
    <property type="term" value="F:carboxypeptidase activity"/>
    <property type="evidence" value="ECO:0007669"/>
    <property type="project" value="UniProtKB-KW"/>
</dbReference>
<reference evidence="4 5" key="1">
    <citation type="submission" date="2009-08" db="EMBL/GenBank/DDBJ databases">
        <authorList>
            <person name="Muzny D."/>
            <person name="Qin X."/>
            <person name="Deng J."/>
            <person name="Jiang H."/>
            <person name="Liu Y."/>
            <person name="Qu J."/>
            <person name="Song X.-Z."/>
            <person name="Zhang L."/>
            <person name="Thornton R."/>
            <person name="Coyle M."/>
            <person name="Francisco L."/>
            <person name="Jackson L."/>
            <person name="Javaid M."/>
            <person name="Korchina V."/>
            <person name="Kovar C."/>
            <person name="Mata R."/>
            <person name="Mathew T."/>
            <person name="Ngo R."/>
            <person name="Nguyen L."/>
            <person name="Nguyen N."/>
            <person name="Okwuonu G."/>
            <person name="Ongeri F."/>
            <person name="Pham C."/>
            <person name="Simmons D."/>
            <person name="Wilczek-Boney K."/>
            <person name="Hale W."/>
            <person name="Jakkamsetti A."/>
            <person name="Pham P."/>
            <person name="Ruth R."/>
            <person name="San Lucas F."/>
            <person name="Warren J."/>
            <person name="Zhang J."/>
            <person name="Zhao Z."/>
            <person name="Zhou C."/>
            <person name="Zhu D."/>
            <person name="Lee S."/>
            <person name="Bess C."/>
            <person name="Blankenburg K."/>
            <person name="Forbes L."/>
            <person name="Fu Q."/>
            <person name="Gubbala S."/>
            <person name="Hirani K."/>
            <person name="Jayaseelan J.C."/>
            <person name="Lara F."/>
            <person name="Munidasa M."/>
            <person name="Palculict T."/>
            <person name="Patil S."/>
            <person name="Pu L.-L."/>
            <person name="Saada N."/>
            <person name="Tang L."/>
            <person name="Weissenberger G."/>
            <person name="Zhu Y."/>
            <person name="Hemphill L."/>
            <person name="Shang Y."/>
            <person name="Youmans B."/>
            <person name="Ayvaz T."/>
            <person name="Ross M."/>
            <person name="Santibanez J."/>
            <person name="Aqrawi P."/>
            <person name="Gross S."/>
            <person name="Joshi V."/>
            <person name="Fowler G."/>
            <person name="Nazareth L."/>
            <person name="Reid J."/>
            <person name="Worley K."/>
            <person name="Petrosino J."/>
            <person name="Highlander S."/>
            <person name="Gibbs R."/>
        </authorList>
    </citation>
    <scope>NUCLEOTIDE SEQUENCE [LARGE SCALE GENOMIC DNA]</scope>
    <source>
        <strain evidence="4 5">ATCC 49175</strain>
    </source>
</reference>
<feature type="signal peptide" evidence="2">
    <location>
        <begin position="1"/>
        <end position="24"/>
    </location>
</feature>
<dbReference type="AlphaFoldDB" id="C8NIK9"/>
<feature type="domain" description="D-alanyl-D-alanine carboxypeptidase-like core" evidence="3">
    <location>
        <begin position="112"/>
        <end position="235"/>
    </location>
</feature>
<dbReference type="MEROPS" id="M15.024"/>
<dbReference type="GO" id="GO:0006508">
    <property type="term" value="P:proteolysis"/>
    <property type="evidence" value="ECO:0007669"/>
    <property type="project" value="InterPro"/>
</dbReference>
<feature type="compositionally biased region" description="Low complexity" evidence="1">
    <location>
        <begin position="28"/>
        <end position="65"/>
    </location>
</feature>
<dbReference type="CDD" id="cd14852">
    <property type="entry name" value="LD-carboxypeptidase"/>
    <property type="match status" value="1"/>
</dbReference>
<name>C8NIK9_9LACT</name>
<evidence type="ECO:0000256" key="1">
    <source>
        <dbReference type="SAM" id="MobiDB-lite"/>
    </source>
</evidence>
<organism evidence="4 5">
    <name type="scientific">Granulicatella adiacens ATCC 49175</name>
    <dbReference type="NCBI Taxonomy" id="638301"/>
    <lineage>
        <taxon>Bacteria</taxon>
        <taxon>Bacillati</taxon>
        <taxon>Bacillota</taxon>
        <taxon>Bacilli</taxon>
        <taxon>Lactobacillales</taxon>
        <taxon>Carnobacteriaceae</taxon>
        <taxon>Granulicatella</taxon>
    </lineage>
</organism>
<dbReference type="HOGENOM" id="CLU_054193_5_1_9"/>
<dbReference type="InterPro" id="IPR003709">
    <property type="entry name" value="VanY-like_core_dom"/>
</dbReference>
<evidence type="ECO:0000256" key="2">
    <source>
        <dbReference type="SAM" id="SignalP"/>
    </source>
</evidence>
<keyword evidence="2" id="KW-0732">Signal</keyword>
<dbReference type="PANTHER" id="PTHR34385">
    <property type="entry name" value="D-ALANYL-D-ALANINE CARBOXYPEPTIDASE"/>
    <property type="match status" value="1"/>
</dbReference>
<gene>
    <name evidence="4" type="ORF">HMPREF0444_1754</name>
</gene>
<dbReference type="PROSITE" id="PS51257">
    <property type="entry name" value="PROKAR_LIPOPROTEIN"/>
    <property type="match status" value="1"/>
</dbReference>
<proteinExistence type="predicted"/>
<dbReference type="PANTHER" id="PTHR34385:SF1">
    <property type="entry name" value="PEPTIDOGLYCAN L-ALANYL-D-GLUTAMATE ENDOPEPTIDASE CWLK"/>
    <property type="match status" value="1"/>
</dbReference>
<dbReference type="InterPro" id="IPR009045">
    <property type="entry name" value="Zn_M74/Hedgehog-like"/>
</dbReference>
<protein>
    <submittedName>
        <fullName evidence="4">Serine-type D-Ala-D-Ala carboxypeptidase</fullName>
    </submittedName>
</protein>
<dbReference type="SUPFAM" id="SSF55166">
    <property type="entry name" value="Hedgehog/DD-peptidase"/>
    <property type="match status" value="1"/>
</dbReference>
<keyword evidence="5" id="KW-1185">Reference proteome</keyword>
<dbReference type="STRING" id="638301.HMPREF0444_1754"/>
<dbReference type="Gene3D" id="3.30.1380.10">
    <property type="match status" value="1"/>
</dbReference>
<dbReference type="InterPro" id="IPR052179">
    <property type="entry name" value="DD-CPase-like"/>
</dbReference>
<accession>C8NIK9</accession>
<sequence>MIRVKKQLLSAVVLSLVLLGCSNKNNPSETTASPSTSTQTTNTTTTSTTTTGKTTSSSTEASSEESSTKDIATEKQQSAQESGMADVSLGYQMVVNKKHALPSTYAPGEDPTAGAQVKKLIQKMQELEYPISDVYSGYRSYEYQEQLYNNYVAREGKEAADTYSARPGYSEHQTGLAFDLLDTTGNLLDGEENKDAIDWLHTHAHEYGFIIRFQAGKEAITGYQAEAWHLRYVGDKATDIYNSGLSLEEYYGVEGGGYK</sequence>
<comment type="caution">
    <text evidence="4">The sequence shown here is derived from an EMBL/GenBank/DDBJ whole genome shotgun (WGS) entry which is preliminary data.</text>
</comment>
<feature type="chain" id="PRO_5038747139" evidence="2">
    <location>
        <begin position="25"/>
        <end position="259"/>
    </location>
</feature>
<feature type="region of interest" description="Disordered" evidence="1">
    <location>
        <begin position="24"/>
        <end position="84"/>
    </location>
</feature>
<dbReference type="Proteomes" id="UP000005926">
    <property type="component" value="Unassembled WGS sequence"/>
</dbReference>
<dbReference type="Pfam" id="PF02557">
    <property type="entry name" value="VanY"/>
    <property type="match status" value="1"/>
</dbReference>
<dbReference type="RefSeq" id="WP_005606348.1">
    <property type="nucleotide sequence ID" value="NZ_CP102283.1"/>
</dbReference>
<evidence type="ECO:0000313" key="5">
    <source>
        <dbReference type="Proteomes" id="UP000005926"/>
    </source>
</evidence>
<dbReference type="GeneID" id="78412487"/>
<dbReference type="eggNOG" id="COG1876">
    <property type="taxonomic scope" value="Bacteria"/>
</dbReference>
<evidence type="ECO:0000259" key="3">
    <source>
        <dbReference type="Pfam" id="PF02557"/>
    </source>
</evidence>
<dbReference type="InterPro" id="IPR058193">
    <property type="entry name" value="VanY/YodJ_core_dom"/>
</dbReference>
<keyword evidence="4" id="KW-0121">Carboxypeptidase</keyword>
<evidence type="ECO:0000313" key="4">
    <source>
        <dbReference type="EMBL" id="EEW36406.1"/>
    </source>
</evidence>
<keyword evidence="4" id="KW-0645">Protease</keyword>
<keyword evidence="4" id="KW-0378">Hydrolase</keyword>